<dbReference type="EMBL" id="CT573071">
    <property type="protein sequence ID" value="CAJ74209.1"/>
    <property type="molecule type" value="Genomic_DNA"/>
</dbReference>
<dbReference type="Pfam" id="PF25778">
    <property type="entry name" value="DUF7948"/>
    <property type="match status" value="1"/>
</dbReference>
<sequence>MQDLGNIKISVMFLFIIFLGSAAFADQSGKQKTLHQEIVKKAQMLTVPFILNKGQVDARVKFYANTFGATIYVTSEGEIVYSLPHISDRPGTKTQNITAQTEPCSQDSTVATMRKADSKNNLVMKNIVLTEHLAGGKTVNIKGEKTSVTKVNYYKHKDPSQWQQNIPTYECLCFGEVFNGVDLVLKAYGNNVEKLFHVKPNASAEGIRIKIHGASSLHVNKTGQLEAETPLGNVTFTRPEAYQEINGKKILVAASYHLKDAGMVYGFKVDEYDKTKELVIDPLLASTYLGGSDNDEVCSLAIDGDGYVYIAGNTLQSDFPTTGGSYNTGSAGSNVFISKINPTLTSLLASTYLGGSSEDKVRSLLLDLEGNVYVTGETNSSDFPTTENAYAGSLNDSYGDVFVSRLDTDLTNLLASTYLGGTFGDYSRDIAIDAEGNIYVTGDTNSADFPASAGAYKTSLTGSSRDVFVSKLNNELTGLLASTFMGGSSGDYSSALVIDSKGNVFIAGTTGSSDFPASSGTYDAVFNGGEHDVDGFVSKFDKDLTSLLAATYIGGYFNDYISDMASDSEGNIYVTGGTLSSNFPITTKAYDTTYNFGSDAFVSKLSNDLKTLIASTFLGGSGYPSEGYDYNYGYEHANAIVIVSDGKIYVTGSTYSSDFPTTIGSYNASFNGGGADAFISSFDNNLEDLLDSTYLGGSSGYDCGKALATGPEGDIYVAGFTNASNFPVTSGVLYANYSGKIDTFISQLDSDLSAFLGKISGSLSDENKNPVESAKIALKGKTTKIKRKTFSDENGLFEFGNLKADTYHGNVKVTLRKTRIKNLCQKLPSISGEESKKR</sequence>
<evidence type="ECO:0000259" key="1">
    <source>
        <dbReference type="Pfam" id="PF25778"/>
    </source>
</evidence>
<dbReference type="Pfam" id="PF06739">
    <property type="entry name" value="SBBP"/>
    <property type="match status" value="6"/>
</dbReference>
<feature type="domain" description="DUF7948" evidence="1">
    <location>
        <begin position="49"/>
        <end position="282"/>
    </location>
</feature>
<dbReference type="InterPro" id="IPR010620">
    <property type="entry name" value="SBBP_repeat"/>
</dbReference>
<name>Q1Q2H9_KUEST</name>
<reference evidence="2" key="2">
    <citation type="submission" date="2006-01" db="EMBL/GenBank/DDBJ databases">
        <authorList>
            <person name="Genoscope"/>
        </authorList>
    </citation>
    <scope>NUCLEOTIDE SEQUENCE</scope>
</reference>
<dbReference type="InterPro" id="IPR057708">
    <property type="entry name" value="DUF7948"/>
</dbReference>
<reference evidence="2" key="1">
    <citation type="journal article" date="2006" name="Nature">
        <title>Deciphering the evolution and metabolism of an anammox bacterium from a community genome.</title>
        <authorList>
            <person name="Strous M."/>
            <person name="Pelletier E."/>
            <person name="Mangenot S."/>
            <person name="Rattei T."/>
            <person name="Lehner A."/>
            <person name="Taylor M.W."/>
            <person name="Horn M."/>
            <person name="Daims H."/>
            <person name="Bartol-Mavel D."/>
            <person name="Wincker P."/>
            <person name="Barbe V."/>
            <person name="Fonknechten N."/>
            <person name="Vallenet D."/>
            <person name="Segurens B."/>
            <person name="Schenowitz-Truong C."/>
            <person name="Medigue C."/>
            <person name="Collingro A."/>
            <person name="Snel B."/>
            <person name="Dutilh B.E."/>
            <person name="OpDenCamp H.J.M."/>
            <person name="vanDerDrift C."/>
            <person name="Cirpus I."/>
            <person name="vanDePas-Schoonen K.T."/>
            <person name="Harhangi H.R."/>
            <person name="vanNiftrik L."/>
            <person name="Schmid M."/>
            <person name="Keltjens J."/>
            <person name="vanDeVossenberg J."/>
            <person name="Kartal B."/>
            <person name="Meier H."/>
            <person name="Frishman D."/>
            <person name="Huynen M.A."/>
            <person name="Mewes H."/>
            <person name="Weissenbach J."/>
            <person name="Jetten M.S.M."/>
            <person name="Wagner M."/>
            <person name="LePaslier D."/>
        </authorList>
    </citation>
    <scope>NUCLEOTIDE SEQUENCE</scope>
</reference>
<organism evidence="2">
    <name type="scientific">Kuenenia stuttgartiensis</name>
    <dbReference type="NCBI Taxonomy" id="174633"/>
    <lineage>
        <taxon>Bacteria</taxon>
        <taxon>Pseudomonadati</taxon>
        <taxon>Planctomycetota</taxon>
        <taxon>Candidatus Brocadiia</taxon>
        <taxon>Candidatus Brocadiales</taxon>
        <taxon>Candidatus Brocadiaceae</taxon>
        <taxon>Candidatus Kuenenia</taxon>
    </lineage>
</organism>
<dbReference type="AlphaFoldDB" id="Q1Q2H9"/>
<protein>
    <recommendedName>
        <fullName evidence="1">DUF7948 domain-containing protein</fullName>
    </recommendedName>
</protein>
<dbReference type="InterPro" id="IPR052918">
    <property type="entry name" value="Motility_Chemotaxis_Reg"/>
</dbReference>
<dbReference type="SUPFAM" id="SSF63829">
    <property type="entry name" value="Calcium-dependent phosphotriesterase"/>
    <property type="match status" value="1"/>
</dbReference>
<evidence type="ECO:0000313" key="2">
    <source>
        <dbReference type="EMBL" id="CAJ74209.1"/>
    </source>
</evidence>
<dbReference type="PANTHER" id="PTHR35580:SF1">
    <property type="entry name" value="PHYTASE-LIKE DOMAIN-CONTAINING PROTEIN"/>
    <property type="match status" value="1"/>
</dbReference>
<gene>
    <name evidence="2" type="ORF">kuste3447</name>
</gene>
<dbReference type="SUPFAM" id="SSF49478">
    <property type="entry name" value="Cna protein B-type domain"/>
    <property type="match status" value="1"/>
</dbReference>
<accession>Q1Q2H9</accession>
<dbReference type="PANTHER" id="PTHR35580">
    <property type="entry name" value="CELL SURFACE GLYCOPROTEIN (S-LAYER PROTEIN)-LIKE PROTEIN"/>
    <property type="match status" value="1"/>
</dbReference>
<proteinExistence type="predicted"/>